<keyword evidence="2" id="KW-0614">Plasmid</keyword>
<evidence type="ECO:0000313" key="3">
    <source>
        <dbReference type="Proteomes" id="UP000261758"/>
    </source>
</evidence>
<dbReference type="Gene3D" id="3.40.50.1820">
    <property type="entry name" value="alpha/beta hydrolase"/>
    <property type="match status" value="1"/>
</dbReference>
<dbReference type="GO" id="GO:0016020">
    <property type="term" value="C:membrane"/>
    <property type="evidence" value="ECO:0007669"/>
    <property type="project" value="TreeGrafter"/>
</dbReference>
<reference evidence="2 3" key="1">
    <citation type="submission" date="2017-08" db="EMBL/GenBank/DDBJ databases">
        <title>Genome sequences of Ralstonia solanacearum Species Complex (RSSC) isolated from Potato bacterial wilts in Korea.</title>
        <authorList>
            <person name="Cho H."/>
            <person name="Song E.-S."/>
            <person name="Lee Y.K."/>
            <person name="Lee S."/>
            <person name="Lee S.-W."/>
            <person name="Jo A."/>
            <person name="Kim J.-G."/>
            <person name="Hwang I."/>
        </authorList>
    </citation>
    <scope>NUCLEOTIDE SEQUENCE [LARGE SCALE GENOMIC DNA]</scope>
    <source>
        <strain evidence="2 3">T98</strain>
        <plasmid evidence="2 3">unnamed</plasmid>
    </source>
</reference>
<dbReference type="PRINTS" id="PR00412">
    <property type="entry name" value="EPOXHYDRLASE"/>
</dbReference>
<organism evidence="2 3">
    <name type="scientific">Ralstonia solanacearum</name>
    <name type="common">Pseudomonas solanacearum</name>
    <dbReference type="NCBI Taxonomy" id="305"/>
    <lineage>
        <taxon>Bacteria</taxon>
        <taxon>Pseudomonadati</taxon>
        <taxon>Pseudomonadota</taxon>
        <taxon>Betaproteobacteria</taxon>
        <taxon>Burkholderiales</taxon>
        <taxon>Burkholderiaceae</taxon>
        <taxon>Ralstonia</taxon>
        <taxon>Ralstonia solanacearum species complex</taxon>
    </lineage>
</organism>
<dbReference type="PRINTS" id="PR00111">
    <property type="entry name" value="ABHYDROLASE"/>
</dbReference>
<dbReference type="AlphaFoldDB" id="A0AAD0SCB6"/>
<evidence type="ECO:0000259" key="1">
    <source>
        <dbReference type="Pfam" id="PF12697"/>
    </source>
</evidence>
<keyword evidence="2" id="KW-0378">Hydrolase</keyword>
<protein>
    <submittedName>
        <fullName evidence="2">Alpha/beta hydrolase</fullName>
    </submittedName>
</protein>
<dbReference type="InterPro" id="IPR000639">
    <property type="entry name" value="Epox_hydrolase-like"/>
</dbReference>
<dbReference type="InterPro" id="IPR029058">
    <property type="entry name" value="AB_hydrolase_fold"/>
</dbReference>
<evidence type="ECO:0000313" key="2">
    <source>
        <dbReference type="EMBL" id="AXV84432.1"/>
    </source>
</evidence>
<dbReference type="PANTHER" id="PTHR43798">
    <property type="entry name" value="MONOACYLGLYCEROL LIPASE"/>
    <property type="match status" value="1"/>
</dbReference>
<geneLocation type="plasmid" evidence="2 3">
    <name>unnamed</name>
</geneLocation>
<accession>A0AAD0SCB6</accession>
<dbReference type="InterPro" id="IPR000073">
    <property type="entry name" value="AB_hydrolase_1"/>
</dbReference>
<gene>
    <name evidence="2" type="ORF">CJO77_23365</name>
</gene>
<dbReference type="RefSeq" id="WP_118870757.1">
    <property type="nucleotide sequence ID" value="NZ_CP022760.1"/>
</dbReference>
<dbReference type="InterPro" id="IPR050266">
    <property type="entry name" value="AB_hydrolase_sf"/>
</dbReference>
<feature type="domain" description="AB hydrolase-1" evidence="1">
    <location>
        <begin position="50"/>
        <end position="286"/>
    </location>
</feature>
<proteinExistence type="predicted"/>
<dbReference type="Proteomes" id="UP000261758">
    <property type="component" value="Plasmid unnamed"/>
</dbReference>
<dbReference type="GO" id="GO:0016787">
    <property type="term" value="F:hydrolase activity"/>
    <property type="evidence" value="ECO:0007669"/>
    <property type="project" value="UniProtKB-KW"/>
</dbReference>
<name>A0AAD0SCB6_RALSL</name>
<sequence length="296" mass="32935">MPGSFIDSLLTRISRIHLKRQGSEVLPTFHVNTAVGAVRVYDSGSTKPCVVFVPDGPNVIEHYEVLIGLLVQRFRVVCFDMPGFGFSLPRPSYKHSLVQGANAVLGVLDGLGIRTAALAFSCANGFYALQTALMAPERITNLVLSQTPSLTAMHAWAYRTLPRPLRIPVIGQVAAWLFRRQAAHRWYGRALPRTTDAQFFRKTAHHALSSGGCFCLAGVVQGLIREKAEPLKAIETPCTIIWGTRDDSHRDTNPTSLREYIPQAEMIRFDDCGHFPDIEQPERYASVLIERIARHT</sequence>
<dbReference type="SUPFAM" id="SSF53474">
    <property type="entry name" value="alpha/beta-Hydrolases"/>
    <property type="match status" value="1"/>
</dbReference>
<dbReference type="Pfam" id="PF12697">
    <property type="entry name" value="Abhydrolase_6"/>
    <property type="match status" value="1"/>
</dbReference>
<dbReference type="PANTHER" id="PTHR43798:SF33">
    <property type="entry name" value="HYDROLASE, PUTATIVE (AFU_ORTHOLOGUE AFUA_2G14860)-RELATED"/>
    <property type="match status" value="1"/>
</dbReference>
<dbReference type="EMBL" id="CP022760">
    <property type="protein sequence ID" value="AXV84432.1"/>
    <property type="molecule type" value="Genomic_DNA"/>
</dbReference>